<evidence type="ECO:0000313" key="2">
    <source>
        <dbReference type="EMBL" id="KUG28715.1"/>
    </source>
</evidence>
<feature type="domain" description="Flavodoxin-like" evidence="1">
    <location>
        <begin position="254"/>
        <end position="392"/>
    </location>
</feature>
<dbReference type="GO" id="GO:0016491">
    <property type="term" value="F:oxidoreductase activity"/>
    <property type="evidence" value="ECO:0007669"/>
    <property type="project" value="InterPro"/>
</dbReference>
<dbReference type="SUPFAM" id="SSF56281">
    <property type="entry name" value="Metallo-hydrolase/oxidoreductase"/>
    <property type="match status" value="1"/>
</dbReference>
<dbReference type="InterPro" id="IPR008254">
    <property type="entry name" value="Flavodoxin/NO_synth"/>
</dbReference>
<evidence type="ECO:0000259" key="1">
    <source>
        <dbReference type="PROSITE" id="PS50902"/>
    </source>
</evidence>
<dbReference type="Pfam" id="PF00258">
    <property type="entry name" value="Flavodoxin_1"/>
    <property type="match status" value="1"/>
</dbReference>
<dbReference type="InterPro" id="IPR001279">
    <property type="entry name" value="Metallo-B-lactamas"/>
</dbReference>
<dbReference type="Gene3D" id="3.60.15.10">
    <property type="entry name" value="Ribonuclease Z/Hydroxyacylglutathione hydrolase-like"/>
    <property type="match status" value="1"/>
</dbReference>
<reference evidence="2" key="1">
    <citation type="journal article" date="2015" name="Proc. Natl. Acad. Sci. U.S.A.">
        <title>Networks of energetic and metabolic interactions define dynamics in microbial communities.</title>
        <authorList>
            <person name="Embree M."/>
            <person name="Liu J.K."/>
            <person name="Al-Bassam M.M."/>
            <person name="Zengler K."/>
        </authorList>
    </citation>
    <scope>NUCLEOTIDE SEQUENCE</scope>
</reference>
<comment type="caution">
    <text evidence="2">The sequence shown here is derived from an EMBL/GenBank/DDBJ whole genome shotgun (WGS) entry which is preliminary data.</text>
</comment>
<dbReference type="EMBL" id="LNQE01000189">
    <property type="protein sequence ID" value="KUG28715.1"/>
    <property type="molecule type" value="Genomic_DNA"/>
</dbReference>
<organism evidence="2">
    <name type="scientific">hydrocarbon metagenome</name>
    <dbReference type="NCBI Taxonomy" id="938273"/>
    <lineage>
        <taxon>unclassified sequences</taxon>
        <taxon>metagenomes</taxon>
        <taxon>ecological metagenomes</taxon>
    </lineage>
</organism>
<dbReference type="CDD" id="cd07709">
    <property type="entry name" value="flavodiiron_proteins_MBL-fold"/>
    <property type="match status" value="1"/>
</dbReference>
<dbReference type="InterPro" id="IPR029039">
    <property type="entry name" value="Flavoprotein-like_sf"/>
</dbReference>
<protein>
    <submittedName>
        <fullName evidence="2">Rubredoxin-oxygen oxidoreductase</fullName>
    </submittedName>
</protein>
<dbReference type="PROSITE" id="PS50902">
    <property type="entry name" value="FLAVODOXIN_LIKE"/>
    <property type="match status" value="1"/>
</dbReference>
<dbReference type="InterPro" id="IPR045761">
    <property type="entry name" value="ODP_dom"/>
</dbReference>
<dbReference type="GO" id="GO:0046872">
    <property type="term" value="F:metal ion binding"/>
    <property type="evidence" value="ECO:0007669"/>
    <property type="project" value="InterPro"/>
</dbReference>
<dbReference type="PANTHER" id="PTHR43717:SF1">
    <property type="entry name" value="ANAEROBIC NITRIC OXIDE REDUCTASE FLAVORUBREDOXIN"/>
    <property type="match status" value="1"/>
</dbReference>
<dbReference type="PANTHER" id="PTHR43717">
    <property type="entry name" value="ANAEROBIC NITRIC OXIDE REDUCTASE FLAVORUBREDOXIN"/>
    <property type="match status" value="1"/>
</dbReference>
<dbReference type="PIRSF" id="PIRSF005243">
    <property type="entry name" value="ROO"/>
    <property type="match status" value="1"/>
</dbReference>
<gene>
    <name evidence="2" type="ORF">ASZ90_001411</name>
</gene>
<dbReference type="InterPro" id="IPR036866">
    <property type="entry name" value="RibonucZ/Hydroxyglut_hydro"/>
</dbReference>
<dbReference type="GO" id="GO:0010181">
    <property type="term" value="F:FMN binding"/>
    <property type="evidence" value="ECO:0007669"/>
    <property type="project" value="InterPro"/>
</dbReference>
<dbReference type="SUPFAM" id="SSF52218">
    <property type="entry name" value="Flavoproteins"/>
    <property type="match status" value="1"/>
</dbReference>
<dbReference type="SMART" id="SM00849">
    <property type="entry name" value="Lactamase_B"/>
    <property type="match status" value="1"/>
</dbReference>
<dbReference type="Pfam" id="PF19583">
    <property type="entry name" value="ODP"/>
    <property type="match status" value="1"/>
</dbReference>
<dbReference type="GO" id="GO:0009055">
    <property type="term" value="F:electron transfer activity"/>
    <property type="evidence" value="ECO:0007669"/>
    <property type="project" value="InterPro"/>
</dbReference>
<sequence length="400" mass="44243">MKPVQIVQDVHWVGAVDWDCRNFHGYSISPRGTTYNAYLVKDEKTTLFDTVKAEYAGKLLCNIAHVVKPGDIDYIVVNHVEMDHSGALPEIVAKVRPEKIFCSPMGERALKLHFDVTGWPIQVVKTGDSVSIGKRTLSFLETRMLHWPDSMATYIAQDKILIANDAFGQNIATSERFADEVDRAELYRQMVRYYANIVLPFSPITVKVIEQIEALKLSIDYLLPDHGVMFRGPDVAFAIDSYKAFAAQKPTKKAVVVYDTMWHSTEKMANAVADGLMSQGLSVKIMNLHVFDHSDVMEEVLDAGAVVVGSPTHNNGMMPRVADMLTYMKGLKPQNKIGGAFGSYGWSGEAVKAVAEALAAMGMEMPAEPLRSLYVPKHEELAKYVEMGRVIGQAVAAKVG</sequence>
<name>A0A0W8G6D0_9ZZZZ</name>
<dbReference type="InterPro" id="IPR016440">
    <property type="entry name" value="Rubredoxin-O_OxRdtase"/>
</dbReference>
<proteinExistence type="predicted"/>
<accession>A0A0W8G6D0</accession>
<dbReference type="AlphaFoldDB" id="A0A0W8G6D0"/>
<dbReference type="Gene3D" id="3.40.50.360">
    <property type="match status" value="1"/>
</dbReference>